<proteinExistence type="predicted"/>
<dbReference type="Proteomes" id="UP001165122">
    <property type="component" value="Unassembled WGS sequence"/>
</dbReference>
<accession>A0A9W7KYX1</accession>
<protein>
    <submittedName>
        <fullName evidence="2">Uncharacterized protein</fullName>
    </submittedName>
</protein>
<organism evidence="2 3">
    <name type="scientific">Triparma laevis f. longispina</name>
    <dbReference type="NCBI Taxonomy" id="1714387"/>
    <lineage>
        <taxon>Eukaryota</taxon>
        <taxon>Sar</taxon>
        <taxon>Stramenopiles</taxon>
        <taxon>Ochrophyta</taxon>
        <taxon>Bolidophyceae</taxon>
        <taxon>Parmales</taxon>
        <taxon>Triparmaceae</taxon>
        <taxon>Triparma</taxon>
    </lineage>
</organism>
<evidence type="ECO:0000313" key="2">
    <source>
        <dbReference type="EMBL" id="GMI16997.1"/>
    </source>
</evidence>
<evidence type="ECO:0000313" key="3">
    <source>
        <dbReference type="Proteomes" id="UP001165122"/>
    </source>
</evidence>
<dbReference type="AlphaFoldDB" id="A0A9W7KYX1"/>
<feature type="compositionally biased region" description="Polar residues" evidence="1">
    <location>
        <begin position="78"/>
        <end position="88"/>
    </location>
</feature>
<feature type="compositionally biased region" description="Acidic residues" evidence="1">
    <location>
        <begin position="43"/>
        <end position="77"/>
    </location>
</feature>
<sequence>MLIARDSSTYERTRAPAKPAPVSDRSSANTVQGLSKKKLCTDADSDDSNSDDSNSDDSDSDDSDSDDSDSDDSDSDDPANSTAKPTSTECHRQS</sequence>
<comment type="caution">
    <text evidence="2">The sequence shown here is derived from an EMBL/GenBank/DDBJ whole genome shotgun (WGS) entry which is preliminary data.</text>
</comment>
<gene>
    <name evidence="2" type="ORF">TrLO_g4969</name>
</gene>
<feature type="region of interest" description="Disordered" evidence="1">
    <location>
        <begin position="1"/>
        <end position="94"/>
    </location>
</feature>
<feature type="compositionally biased region" description="Polar residues" evidence="1">
    <location>
        <begin position="24"/>
        <end position="33"/>
    </location>
</feature>
<keyword evidence="3" id="KW-1185">Reference proteome</keyword>
<dbReference type="EMBL" id="BRXW01000272">
    <property type="protein sequence ID" value="GMI16997.1"/>
    <property type="molecule type" value="Genomic_DNA"/>
</dbReference>
<name>A0A9W7KYX1_9STRA</name>
<evidence type="ECO:0000256" key="1">
    <source>
        <dbReference type="SAM" id="MobiDB-lite"/>
    </source>
</evidence>
<reference evidence="3" key="1">
    <citation type="journal article" date="2023" name="Commun. Biol.">
        <title>Genome analysis of Parmales, the sister group of diatoms, reveals the evolutionary specialization of diatoms from phago-mixotrophs to photoautotrophs.</title>
        <authorList>
            <person name="Ban H."/>
            <person name="Sato S."/>
            <person name="Yoshikawa S."/>
            <person name="Yamada K."/>
            <person name="Nakamura Y."/>
            <person name="Ichinomiya M."/>
            <person name="Sato N."/>
            <person name="Blanc-Mathieu R."/>
            <person name="Endo H."/>
            <person name="Kuwata A."/>
            <person name="Ogata H."/>
        </authorList>
    </citation>
    <scope>NUCLEOTIDE SEQUENCE [LARGE SCALE GENOMIC DNA]</scope>
    <source>
        <strain evidence="3">NIES 3700</strain>
    </source>
</reference>